<gene>
    <name evidence="9" type="ORF">BP5553_00617</name>
</gene>
<feature type="compositionally biased region" description="Polar residues" evidence="5">
    <location>
        <begin position="707"/>
        <end position="718"/>
    </location>
</feature>
<feature type="region of interest" description="Disordered" evidence="5">
    <location>
        <begin position="532"/>
        <end position="562"/>
    </location>
</feature>
<evidence type="ECO:0000256" key="1">
    <source>
        <dbReference type="ARBA" id="ARBA00004141"/>
    </source>
</evidence>
<organism evidence="9 10">
    <name type="scientific">Venustampulla echinocandica</name>
    <dbReference type="NCBI Taxonomy" id="2656787"/>
    <lineage>
        <taxon>Eukaryota</taxon>
        <taxon>Fungi</taxon>
        <taxon>Dikarya</taxon>
        <taxon>Ascomycota</taxon>
        <taxon>Pezizomycotina</taxon>
        <taxon>Leotiomycetes</taxon>
        <taxon>Helotiales</taxon>
        <taxon>Pleuroascaceae</taxon>
        <taxon>Venustampulla</taxon>
    </lineage>
</organism>
<sequence length="1175" mass="126895">MVQVKGPKVLAVLLLFFCVNFAVADRRGVRIQRRDDSPNQSIVATSVTPVSPSSPATTSNESSQKGGNNSGNNGGDSTTANTPDKTISETAKRTTTNASSASPTEESISNSATTSSTGAVVTPSIIGAATTSTGNPSAFNSTTTPDKLPIAPSVTPGFGVAGAILMISGVVYTLVGIKNKLLHIFLSAAYLASLSVTVLILYVMNLPVGNAVQGAYVVAATMTGLILGGGAIVFADMTEGLGCLLGGFSLSMWLLSLKAGGLLTATSGKAIFITAFTLAVFATSFSHHTRPYGLIGSISFSGATVVVIGIDCFSRAGLKEFWAWIWDLNPNLFPLGADTYPLTRGIRVEIAVIIVIFLMGIISQMKLWKIIKERREQRAAERLDDERVMEQEEENVGRRIENLNAGERSQWEAAYGNKEQADMPSAPSHRDSGVGDMESQRKGQMSIVTSTRHSREDGIEMSQMPSPTQATPIGLVMANKSQDTGIPDVQVTPFPGSSPELVENGNIIEPLQNRQSHASLVEEGKAWLVGSNGEARLERTPSKRLSSRTSSPPVSTRNSRTPEIVPLPFKVPVGEVEDDRSSVVALAEDEEELGRPTRQSNRISAGSAIMRRLSKRSLLSPSPRSSKRFSMGHGQSTEDLVIPYEVDDDRASSVAATIDGLSDEERSPRSSIDEAPNTNESRVEEFPASPREDQLEAAKLDLGAKSTVGSTENKSTGQAEVGITTPDSQTLRGEKAEDLSKRQSFISGTDPNPKGDLMQDAELAIKTQPNEVKTPRAARSTTSTSESRRMSLTKDRLPAPLPRVAMSYRTNEWAKHLSNAETPEVEELKLEEGLDEGDSSTIEMPAPVNVEDLQQTAEQASPLAPRPSSSTSQTVPLALSRSASTPTIANNFVPNSGTSSLPQANTLSRSVSQQSLQSQSASNRFRISSSPAIPQPIVESPVEESFAPHTPPAGNLYPSQNAPFGSTNTLIGKRDSMMRNKSYQTAQFPLPSTPELSTNFSSPYQSQYQSRSASRAGSDAGSIYNYQNNMSKPILMEDDDNISLSARRELIRQSSLHQTGRPAATLLQPSLPFDSHQPLRQSSAPSPSAREQQLASFRASIMQDMQNTAVPKMNVERQRSALWQERQVEEQRRALEAQRRGEFESAFDERMRRGDMLDIHRDALRKMQARASRNV</sequence>
<proteinExistence type="predicted"/>
<feature type="compositionally biased region" description="Basic and acidic residues" evidence="5">
    <location>
        <begin position="732"/>
        <end position="741"/>
    </location>
</feature>
<feature type="compositionally biased region" description="Polar residues" evidence="5">
    <location>
        <begin position="1078"/>
        <end position="1093"/>
    </location>
</feature>
<feature type="transmembrane region" description="Helical" evidence="6">
    <location>
        <begin position="292"/>
        <end position="310"/>
    </location>
</feature>
<dbReference type="Proteomes" id="UP000254866">
    <property type="component" value="Unassembled WGS sequence"/>
</dbReference>
<dbReference type="STRING" id="2656787.A0A370TYP9"/>
<feature type="chain" id="PRO_5016820020" description="TM7S3/TM198-like domain-containing protein" evidence="7">
    <location>
        <begin position="25"/>
        <end position="1175"/>
    </location>
</feature>
<dbReference type="PANTHER" id="PTHR39469">
    <property type="entry name" value="CHROMOSOME 1, WHOLE GENOME SHOTGUN SEQUENCE"/>
    <property type="match status" value="1"/>
</dbReference>
<feature type="region of interest" description="Disordered" evidence="5">
    <location>
        <begin position="587"/>
        <end position="637"/>
    </location>
</feature>
<feature type="compositionally biased region" description="Low complexity" evidence="5">
    <location>
        <begin position="104"/>
        <end position="116"/>
    </location>
</feature>
<feature type="compositionally biased region" description="Polar residues" evidence="5">
    <location>
        <begin position="867"/>
        <end position="907"/>
    </location>
</feature>
<comment type="caution">
    <text evidence="9">The sequence shown here is derived from an EMBL/GenBank/DDBJ whole genome shotgun (WGS) entry which is preliminary data.</text>
</comment>
<feature type="transmembrane region" description="Helical" evidence="6">
    <location>
        <begin position="215"/>
        <end position="234"/>
    </location>
</feature>
<keyword evidence="7" id="KW-0732">Signal</keyword>
<feature type="transmembrane region" description="Helical" evidence="6">
    <location>
        <begin position="267"/>
        <end position="285"/>
    </location>
</feature>
<feature type="region of interest" description="Disordered" evidence="5">
    <location>
        <begin position="856"/>
        <end position="966"/>
    </location>
</feature>
<feature type="compositionally biased region" description="Low complexity" evidence="5">
    <location>
        <begin position="547"/>
        <end position="562"/>
    </location>
</feature>
<feature type="region of interest" description="Disordered" evidence="5">
    <location>
        <begin position="987"/>
        <end position="1019"/>
    </location>
</feature>
<feature type="transmembrane region" description="Helical" evidence="6">
    <location>
        <begin position="157"/>
        <end position="175"/>
    </location>
</feature>
<evidence type="ECO:0000256" key="6">
    <source>
        <dbReference type="SAM" id="Phobius"/>
    </source>
</evidence>
<evidence type="ECO:0000256" key="4">
    <source>
        <dbReference type="ARBA" id="ARBA00023136"/>
    </source>
</evidence>
<feature type="compositionally biased region" description="Polar residues" evidence="5">
    <location>
        <begin position="923"/>
        <end position="932"/>
    </location>
</feature>
<feature type="compositionally biased region" description="Low complexity" evidence="5">
    <location>
        <begin position="43"/>
        <end position="67"/>
    </location>
</feature>
<feature type="signal peptide" evidence="7">
    <location>
        <begin position="1"/>
        <end position="24"/>
    </location>
</feature>
<dbReference type="OrthoDB" id="102260at2759"/>
<reference evidence="9 10" key="1">
    <citation type="journal article" date="2018" name="IMA Fungus">
        <title>IMA Genome-F 9: Draft genome sequence of Annulohypoxylon stygium, Aspergillus mulundensis, Berkeleyomyces basicola (syn. Thielaviopsis basicola), Ceratocystis smalleyi, two Cercospora beticola strains, Coleophoma cylindrospora, Fusarium fracticaudum, Phialophora cf. hyalina, and Morchella septimelata.</title>
        <authorList>
            <person name="Wingfield B.D."/>
            <person name="Bills G.F."/>
            <person name="Dong Y."/>
            <person name="Huang W."/>
            <person name="Nel W.J."/>
            <person name="Swalarsk-Parry B.S."/>
            <person name="Vaghefi N."/>
            <person name="Wilken P.M."/>
            <person name="An Z."/>
            <person name="de Beer Z.W."/>
            <person name="De Vos L."/>
            <person name="Chen L."/>
            <person name="Duong T.A."/>
            <person name="Gao Y."/>
            <person name="Hammerbacher A."/>
            <person name="Kikkert J.R."/>
            <person name="Li Y."/>
            <person name="Li H."/>
            <person name="Li K."/>
            <person name="Li Q."/>
            <person name="Liu X."/>
            <person name="Ma X."/>
            <person name="Naidoo K."/>
            <person name="Pethybridge S.J."/>
            <person name="Sun J."/>
            <person name="Steenkamp E.T."/>
            <person name="van der Nest M.A."/>
            <person name="van Wyk S."/>
            <person name="Wingfield M.J."/>
            <person name="Xiong C."/>
            <person name="Yue Q."/>
            <person name="Zhang X."/>
        </authorList>
    </citation>
    <scope>NUCLEOTIDE SEQUENCE [LARGE SCALE GENOMIC DNA]</scope>
    <source>
        <strain evidence="9 10">BP 5553</strain>
    </source>
</reference>
<feature type="compositionally biased region" description="Low complexity" evidence="5">
    <location>
        <begin position="1001"/>
        <end position="1019"/>
    </location>
</feature>
<feature type="compositionally biased region" description="Polar residues" evidence="5">
    <location>
        <begin position="957"/>
        <end position="966"/>
    </location>
</feature>
<evidence type="ECO:0000259" key="8">
    <source>
        <dbReference type="Pfam" id="PF13886"/>
    </source>
</evidence>
<feature type="region of interest" description="Disordered" evidence="5">
    <location>
        <begin position="653"/>
        <end position="792"/>
    </location>
</feature>
<evidence type="ECO:0000256" key="2">
    <source>
        <dbReference type="ARBA" id="ARBA00022692"/>
    </source>
</evidence>
<feature type="transmembrane region" description="Helical" evidence="6">
    <location>
        <begin position="350"/>
        <end position="368"/>
    </location>
</feature>
<keyword evidence="2 6" id="KW-0812">Transmembrane</keyword>
<feature type="compositionally biased region" description="Basic and acidic residues" evidence="5">
    <location>
        <begin position="428"/>
        <end position="441"/>
    </location>
</feature>
<dbReference type="EMBL" id="NPIC01000001">
    <property type="protein sequence ID" value="RDL40638.1"/>
    <property type="molecule type" value="Genomic_DNA"/>
</dbReference>
<evidence type="ECO:0000256" key="5">
    <source>
        <dbReference type="SAM" id="MobiDB-lite"/>
    </source>
</evidence>
<dbReference type="GeneID" id="43593466"/>
<dbReference type="PANTHER" id="PTHR39469:SF1">
    <property type="entry name" value="DUF4203 DOMAIN-CONTAINING PROTEIN"/>
    <property type="match status" value="1"/>
</dbReference>
<comment type="subcellular location">
    <subcellularLocation>
        <location evidence="1">Membrane</location>
        <topology evidence="1">Multi-pass membrane protein</topology>
    </subcellularLocation>
</comment>
<feature type="compositionally biased region" description="Basic and acidic residues" evidence="5">
    <location>
        <begin position="663"/>
        <end position="672"/>
    </location>
</feature>
<feature type="compositionally biased region" description="Polar residues" evidence="5">
    <location>
        <begin position="93"/>
        <end position="103"/>
    </location>
</feature>
<dbReference type="AlphaFoldDB" id="A0A370TYP9"/>
<feature type="domain" description="TM7S3/TM198-like" evidence="8">
    <location>
        <begin position="162"/>
        <end position="365"/>
    </location>
</feature>
<evidence type="ECO:0000313" key="10">
    <source>
        <dbReference type="Proteomes" id="UP000254866"/>
    </source>
</evidence>
<keyword evidence="3 6" id="KW-1133">Transmembrane helix</keyword>
<evidence type="ECO:0000313" key="9">
    <source>
        <dbReference type="EMBL" id="RDL40638.1"/>
    </source>
</evidence>
<feature type="compositionally biased region" description="Low complexity" evidence="5">
    <location>
        <begin position="908"/>
        <end position="922"/>
    </location>
</feature>
<feature type="compositionally biased region" description="Basic and acidic residues" evidence="5">
    <location>
        <begin position="681"/>
        <end position="699"/>
    </location>
</feature>
<feature type="transmembrane region" description="Helical" evidence="6">
    <location>
        <begin position="182"/>
        <end position="203"/>
    </location>
</feature>
<feature type="region of interest" description="Disordered" evidence="5">
    <location>
        <begin position="33"/>
        <end position="116"/>
    </location>
</feature>
<protein>
    <recommendedName>
        <fullName evidence="8">TM7S3/TM198-like domain-containing protein</fullName>
    </recommendedName>
</protein>
<evidence type="ECO:0000256" key="7">
    <source>
        <dbReference type="SAM" id="SignalP"/>
    </source>
</evidence>
<keyword evidence="4 6" id="KW-0472">Membrane</keyword>
<feature type="region of interest" description="Disordered" evidence="5">
    <location>
        <begin position="418"/>
        <end position="444"/>
    </location>
</feature>
<dbReference type="RefSeq" id="XP_031873294.1">
    <property type="nucleotide sequence ID" value="XM_032009240.1"/>
</dbReference>
<evidence type="ECO:0000256" key="3">
    <source>
        <dbReference type="ARBA" id="ARBA00022989"/>
    </source>
</evidence>
<dbReference type="InterPro" id="IPR025256">
    <property type="entry name" value="TM7S3/TM198-like_dom"/>
</dbReference>
<name>A0A370TYP9_9HELO</name>
<dbReference type="GO" id="GO:0016020">
    <property type="term" value="C:membrane"/>
    <property type="evidence" value="ECO:0007669"/>
    <property type="project" value="UniProtKB-SubCell"/>
</dbReference>
<dbReference type="Pfam" id="PF13886">
    <property type="entry name" value="TM7S3_TM198"/>
    <property type="match status" value="1"/>
</dbReference>
<feature type="region of interest" description="Disordered" evidence="5">
    <location>
        <begin position="1067"/>
        <end position="1093"/>
    </location>
</feature>
<feature type="compositionally biased region" description="Low complexity" evidence="5">
    <location>
        <begin position="775"/>
        <end position="785"/>
    </location>
</feature>
<accession>A0A370TYP9</accession>
<keyword evidence="10" id="KW-1185">Reference proteome</keyword>